<feature type="region of interest" description="Disordered" evidence="1">
    <location>
        <begin position="1"/>
        <end position="20"/>
    </location>
</feature>
<reference evidence="2 3" key="1">
    <citation type="submission" date="2023-10" db="EMBL/GenBank/DDBJ databases">
        <title>Draft genome sequence of Xylaria bambusicola isolate GMP-LS, the root and basal stem rot pathogen of sugarcane in Indonesia.</title>
        <authorList>
            <person name="Selvaraj P."/>
            <person name="Muralishankar V."/>
            <person name="Muruganantham S."/>
            <person name="Sp S."/>
            <person name="Haryani S."/>
            <person name="Lau K.J.X."/>
            <person name="Naqvi N.I."/>
        </authorList>
    </citation>
    <scope>NUCLEOTIDE SEQUENCE [LARGE SCALE GENOMIC DNA]</scope>
    <source>
        <strain evidence="2">GMP-LS</strain>
    </source>
</reference>
<dbReference type="Proteomes" id="UP001305414">
    <property type="component" value="Unassembled WGS sequence"/>
</dbReference>
<name>A0AAN7Z937_9PEZI</name>
<evidence type="ECO:0000256" key="1">
    <source>
        <dbReference type="SAM" id="MobiDB-lite"/>
    </source>
</evidence>
<organism evidence="2 3">
    <name type="scientific">Xylaria bambusicola</name>
    <dbReference type="NCBI Taxonomy" id="326684"/>
    <lineage>
        <taxon>Eukaryota</taxon>
        <taxon>Fungi</taxon>
        <taxon>Dikarya</taxon>
        <taxon>Ascomycota</taxon>
        <taxon>Pezizomycotina</taxon>
        <taxon>Sordariomycetes</taxon>
        <taxon>Xylariomycetidae</taxon>
        <taxon>Xylariales</taxon>
        <taxon>Xylariaceae</taxon>
        <taxon>Xylaria</taxon>
    </lineage>
</organism>
<protein>
    <submittedName>
        <fullName evidence="2">Uncharacterized protein</fullName>
    </submittedName>
</protein>
<comment type="caution">
    <text evidence="2">The sequence shown here is derived from an EMBL/GenBank/DDBJ whole genome shotgun (WGS) entry which is preliminary data.</text>
</comment>
<gene>
    <name evidence="2" type="ORF">RRF57_005135</name>
</gene>
<sequence length="90" mass="9048">MGSSCLPSSVSARPAKPGRSGLRFCVGLLDSSVLFSVEESLAGGKSVKRASHSSLLGGVGFLADPAVVEVFATGVALAVPVEVVDTFPKS</sequence>
<feature type="compositionally biased region" description="Polar residues" evidence="1">
    <location>
        <begin position="1"/>
        <end position="11"/>
    </location>
</feature>
<proteinExistence type="predicted"/>
<keyword evidence="3" id="KW-1185">Reference proteome</keyword>
<dbReference type="EMBL" id="JAWHQM010000011">
    <property type="protein sequence ID" value="KAK5629421.1"/>
    <property type="molecule type" value="Genomic_DNA"/>
</dbReference>
<evidence type="ECO:0000313" key="2">
    <source>
        <dbReference type="EMBL" id="KAK5629421.1"/>
    </source>
</evidence>
<dbReference type="AlphaFoldDB" id="A0AAN7Z937"/>
<accession>A0AAN7Z937</accession>
<evidence type="ECO:0000313" key="3">
    <source>
        <dbReference type="Proteomes" id="UP001305414"/>
    </source>
</evidence>